<name>A0A3N4M6M4_9BACT</name>
<feature type="domain" description="PKD" evidence="2">
    <location>
        <begin position="446"/>
        <end position="482"/>
    </location>
</feature>
<keyword evidence="4" id="KW-1185">Reference proteome</keyword>
<dbReference type="Gene3D" id="2.60.40.10">
    <property type="entry name" value="Immunoglobulins"/>
    <property type="match status" value="2"/>
</dbReference>
<evidence type="ECO:0000313" key="3">
    <source>
        <dbReference type="EMBL" id="RPD38982.1"/>
    </source>
</evidence>
<dbReference type="InterPro" id="IPR013783">
    <property type="entry name" value="Ig-like_fold"/>
</dbReference>
<evidence type="ECO:0000259" key="2">
    <source>
        <dbReference type="PROSITE" id="PS50093"/>
    </source>
</evidence>
<dbReference type="Pfam" id="PF18911">
    <property type="entry name" value="PKD_4"/>
    <property type="match status" value="1"/>
</dbReference>
<dbReference type="Proteomes" id="UP000279089">
    <property type="component" value="Unassembled WGS sequence"/>
</dbReference>
<dbReference type="EMBL" id="RMBX01000013">
    <property type="protein sequence ID" value="RPD38982.1"/>
    <property type="molecule type" value="Genomic_DNA"/>
</dbReference>
<dbReference type="InterPro" id="IPR035986">
    <property type="entry name" value="PKD_dom_sf"/>
</dbReference>
<dbReference type="InterPro" id="IPR000601">
    <property type="entry name" value="PKD_dom"/>
</dbReference>
<keyword evidence="1" id="KW-0732">Signal</keyword>
<evidence type="ECO:0000313" key="4">
    <source>
        <dbReference type="Proteomes" id="UP000279089"/>
    </source>
</evidence>
<accession>A0A3N4M6M4</accession>
<dbReference type="NCBIfam" id="TIGR04131">
    <property type="entry name" value="Bac_Flav_CTERM"/>
    <property type="match status" value="1"/>
</dbReference>
<comment type="caution">
    <text evidence="3">The sequence shown here is derived from an EMBL/GenBank/DDBJ whole genome shotgun (WGS) entry which is preliminary data.</text>
</comment>
<protein>
    <submittedName>
        <fullName evidence="3">PKD domain-containing protein</fullName>
    </submittedName>
</protein>
<reference evidence="4" key="1">
    <citation type="submission" date="2018-11" db="EMBL/GenBank/DDBJ databases">
        <title>Chitinophaga lutea sp.nov., isolate from arsenic contaminated soil.</title>
        <authorList>
            <person name="Zong Y."/>
        </authorList>
    </citation>
    <scope>NUCLEOTIDE SEQUENCE [LARGE SCALE GENOMIC DNA]</scope>
    <source>
        <strain evidence="4">YLT18</strain>
    </source>
</reference>
<sequence>MRFFFLIILPLMLTVNHAFAQACPQMGQTPQSAFPICGTRELKQASVPLCAGRRINMPSCRDAVPPTEFTDRNPFWYKFTCYQAGSLGFTITPNDLGDDYDWQLFDVTGRNLNEVYTNASIQVAGNWSEIEGLTGANNTGTRLMNCEGRAYPKWSSMPTLQVGHEYLLLVSHFTNTQSGYELAFGGGSAVITDPKPGEFANAEYRCLNNRITVKLNKLFRCNTLAADGSDFVLTGSTAGITSAAGVNCGTGFDMDSVVLTLDRPLPAGNYTLQVKTGSDGNTLLDACDNPIAAGRSIAISVPIPQAVPFDRIEQVGCKPDRIRVLLSDPVLCSSVAADGSDFRISGTGPAVSVIAATTTCAGQLTDTIDLLLNGPVYLEGNFRIDLVRGADGNTLISECSVETSLGQMVPFITKDTVNARFDNRVRLDCVYDTIFLHHNGAHGVNSWNWAFEDGDTRTDQSPVKVYTLFGQKTVMLKVNNGVCEAEHTENILLNNTLIAAFRIGTPVLCPLDMATFTNESIGNITGHRWDFGFGPGTRLVTPQPLRFPIAGREQVYQVRLIVTDDLRCEDTVIHTLKTVPSCRVAVPTAFSPNNDGVNDFLYPLNGYKTADLVFRVFARNGQLVFESRSWSQKWDGRINGSPAAVGTYAWMLEYTDTELGNRVFQKGVATLLR</sequence>
<feature type="signal peptide" evidence="1">
    <location>
        <begin position="1"/>
        <end position="20"/>
    </location>
</feature>
<dbReference type="AlphaFoldDB" id="A0A3N4M6M4"/>
<proteinExistence type="predicted"/>
<dbReference type="OrthoDB" id="610082at2"/>
<dbReference type="Pfam" id="PF13585">
    <property type="entry name" value="CHU_C"/>
    <property type="match status" value="1"/>
</dbReference>
<feature type="chain" id="PRO_5018150588" evidence="1">
    <location>
        <begin position="21"/>
        <end position="673"/>
    </location>
</feature>
<dbReference type="SUPFAM" id="SSF49299">
    <property type="entry name" value="PKD domain"/>
    <property type="match status" value="2"/>
</dbReference>
<organism evidence="3 4">
    <name type="scientific">Chitinophaga barathri</name>
    <dbReference type="NCBI Taxonomy" id="1647451"/>
    <lineage>
        <taxon>Bacteria</taxon>
        <taxon>Pseudomonadati</taxon>
        <taxon>Bacteroidota</taxon>
        <taxon>Chitinophagia</taxon>
        <taxon>Chitinophagales</taxon>
        <taxon>Chitinophagaceae</taxon>
        <taxon>Chitinophaga</taxon>
    </lineage>
</organism>
<dbReference type="RefSeq" id="WP_120518469.1">
    <property type="nucleotide sequence ID" value="NZ_QXZY01000013.1"/>
</dbReference>
<dbReference type="InterPro" id="IPR026341">
    <property type="entry name" value="T9SS_type_B"/>
</dbReference>
<dbReference type="PROSITE" id="PS50093">
    <property type="entry name" value="PKD"/>
    <property type="match status" value="1"/>
</dbReference>
<gene>
    <name evidence="3" type="ORF">EG028_22840</name>
</gene>
<dbReference type="PROSITE" id="PS51257">
    <property type="entry name" value="PROKAR_LIPOPROTEIN"/>
    <property type="match status" value="1"/>
</dbReference>
<evidence type="ECO:0000256" key="1">
    <source>
        <dbReference type="SAM" id="SignalP"/>
    </source>
</evidence>